<organism evidence="1 2">
    <name type="scientific">Paramecium sonneborni</name>
    <dbReference type="NCBI Taxonomy" id="65129"/>
    <lineage>
        <taxon>Eukaryota</taxon>
        <taxon>Sar</taxon>
        <taxon>Alveolata</taxon>
        <taxon>Ciliophora</taxon>
        <taxon>Intramacronucleata</taxon>
        <taxon>Oligohymenophorea</taxon>
        <taxon>Peniculida</taxon>
        <taxon>Parameciidae</taxon>
        <taxon>Paramecium</taxon>
    </lineage>
</organism>
<keyword evidence="2" id="KW-1185">Reference proteome</keyword>
<comment type="caution">
    <text evidence="1">The sequence shown here is derived from an EMBL/GenBank/DDBJ whole genome shotgun (WGS) entry which is preliminary data.</text>
</comment>
<dbReference type="EMBL" id="CAJJDN010000297">
    <property type="protein sequence ID" value="CAD8130517.1"/>
    <property type="molecule type" value="Genomic_DNA"/>
</dbReference>
<proteinExistence type="predicted"/>
<sequence>METALNKSNNIEGQYLKKYRVFQKFKQEDIYYEVINYDMFIYYDCSIVQLIIVDIILFKYLTFLDSEPYNQVLVMQNLEILNIQLQQVQFPEEQPQLVINQIPIVNNNKNQQRLKPISNLNLKEKADFIICREQLIAYSDKTPMIQLNVISNIFFIRQVSQNG</sequence>
<dbReference type="AlphaFoldDB" id="A0A8S1RSH6"/>
<dbReference type="Proteomes" id="UP000692954">
    <property type="component" value="Unassembled WGS sequence"/>
</dbReference>
<evidence type="ECO:0000313" key="1">
    <source>
        <dbReference type="EMBL" id="CAD8130517.1"/>
    </source>
</evidence>
<evidence type="ECO:0000313" key="2">
    <source>
        <dbReference type="Proteomes" id="UP000692954"/>
    </source>
</evidence>
<name>A0A8S1RSH6_9CILI</name>
<accession>A0A8S1RSH6</accession>
<reference evidence="1" key="1">
    <citation type="submission" date="2021-01" db="EMBL/GenBank/DDBJ databases">
        <authorList>
            <consortium name="Genoscope - CEA"/>
            <person name="William W."/>
        </authorList>
    </citation>
    <scope>NUCLEOTIDE SEQUENCE</scope>
</reference>
<gene>
    <name evidence="1" type="ORF">PSON_ATCC_30995.1.T2970001</name>
</gene>
<protein>
    <submittedName>
        <fullName evidence="1">Uncharacterized protein</fullName>
    </submittedName>
</protein>